<name>A0A448YK74_BRENA</name>
<dbReference type="OrthoDB" id="1601at2759"/>
<keyword evidence="8 11" id="KW-0472">Membrane</keyword>
<evidence type="ECO:0000256" key="6">
    <source>
        <dbReference type="ARBA" id="ARBA00022824"/>
    </source>
</evidence>
<dbReference type="GO" id="GO:0005459">
    <property type="term" value="F:UDP-galactose transmembrane transporter activity"/>
    <property type="evidence" value="ECO:0007669"/>
    <property type="project" value="TreeGrafter"/>
</dbReference>
<sequence length="403" mass="44502">MTEASGVETKDRPRGSLSKGIPVEFKLEETSVVEMRVDGSDSEVQEAEEPGVNHETKPSPAPSSPSIFLLVFCCMGIYSSFLTWSYLQEKISSKNYSAHLESPAYFKATLVVNAVQSFFAIIVGTLYLSVKTGRVAYPTKFMLSNLDLFPRFLFIALSQSISSPIAYRSLNHVDYLFYLLAKSCKLIPVMVVHWLMYGSRFPLYKYLAAVTITVGVLIFTLGATSSGKRESSPNDGNTLLGLSQLMLSLMLDGYTNSTQDELFKLSSSADRKGKEKLTGGHLMAILNFLNFVITSINILCFTSQWSQFTGFISQNGLEVLFDIVGFGLLGALGQVFIFITLEQFSSIVLVTVTVTRKMLSMCLSVFLFGHRLQPAQWVGLGLGFAGILTESIFKLKPKKIKTV</sequence>
<comment type="subcellular location">
    <subcellularLocation>
        <location evidence="1">Endoplasmic reticulum membrane</location>
        <topology evidence="1">Multi-pass membrane protein</topology>
    </subcellularLocation>
</comment>
<evidence type="ECO:0000256" key="1">
    <source>
        <dbReference type="ARBA" id="ARBA00004477"/>
    </source>
</evidence>
<evidence type="ECO:0000256" key="11">
    <source>
        <dbReference type="SAM" id="Phobius"/>
    </source>
</evidence>
<dbReference type="FunCoup" id="A0A448YK74">
    <property type="interactions" value="468"/>
</dbReference>
<keyword evidence="3" id="KW-0813">Transport</keyword>
<dbReference type="InterPro" id="IPR013657">
    <property type="entry name" value="SCL35B1-4/HUT1"/>
</dbReference>
<feature type="transmembrane region" description="Helical" evidence="11">
    <location>
        <begin position="176"/>
        <end position="197"/>
    </location>
</feature>
<evidence type="ECO:0000313" key="12">
    <source>
        <dbReference type="EMBL" id="VEU21307.1"/>
    </source>
</evidence>
<dbReference type="PANTHER" id="PTHR10778:SF10">
    <property type="entry name" value="SOLUTE CARRIER FAMILY 35 MEMBER B1"/>
    <property type="match status" value="1"/>
</dbReference>
<dbReference type="EMBL" id="CAACVR010000012">
    <property type="protein sequence ID" value="VEU21307.1"/>
    <property type="molecule type" value="Genomic_DNA"/>
</dbReference>
<dbReference type="InterPro" id="IPR037185">
    <property type="entry name" value="EmrE-like"/>
</dbReference>
<dbReference type="Pfam" id="PF08449">
    <property type="entry name" value="UAA"/>
    <property type="match status" value="1"/>
</dbReference>
<feature type="region of interest" description="Disordered" evidence="10">
    <location>
        <begin position="35"/>
        <end position="63"/>
    </location>
</feature>
<feature type="transmembrane region" description="Helical" evidence="11">
    <location>
        <begin position="348"/>
        <end position="369"/>
    </location>
</feature>
<feature type="region of interest" description="Disordered" evidence="10">
    <location>
        <begin position="1"/>
        <end position="21"/>
    </location>
</feature>
<evidence type="ECO:0000256" key="3">
    <source>
        <dbReference type="ARBA" id="ARBA00022448"/>
    </source>
</evidence>
<evidence type="ECO:0000256" key="10">
    <source>
        <dbReference type="SAM" id="MobiDB-lite"/>
    </source>
</evidence>
<keyword evidence="4" id="KW-0762">Sugar transport</keyword>
<feature type="transmembrane region" description="Helical" evidence="11">
    <location>
        <begin position="281"/>
        <end position="299"/>
    </location>
</feature>
<keyword evidence="13" id="KW-1185">Reference proteome</keyword>
<dbReference type="InParanoid" id="A0A448YK74"/>
<proteinExistence type="inferred from homology"/>
<dbReference type="STRING" id="13370.A0A448YK74"/>
<dbReference type="AlphaFoldDB" id="A0A448YK74"/>
<gene>
    <name evidence="12" type="ORF">BRENAR_LOCUS2042</name>
</gene>
<keyword evidence="6" id="KW-0256">Endoplasmic reticulum</keyword>
<dbReference type="Proteomes" id="UP000290900">
    <property type="component" value="Unassembled WGS sequence"/>
</dbReference>
<evidence type="ECO:0000256" key="4">
    <source>
        <dbReference type="ARBA" id="ARBA00022597"/>
    </source>
</evidence>
<dbReference type="GO" id="GO:0000139">
    <property type="term" value="C:Golgi membrane"/>
    <property type="evidence" value="ECO:0007669"/>
    <property type="project" value="TreeGrafter"/>
</dbReference>
<feature type="transmembrane region" description="Helical" evidence="11">
    <location>
        <begin position="319"/>
        <end position="341"/>
    </location>
</feature>
<comment type="similarity">
    <text evidence="2">Belongs to the nucleotide-sugar transporter family. SLC35B subfamily.</text>
</comment>
<dbReference type="GO" id="GO:0005789">
    <property type="term" value="C:endoplasmic reticulum membrane"/>
    <property type="evidence" value="ECO:0007669"/>
    <property type="project" value="UniProtKB-SubCell"/>
</dbReference>
<keyword evidence="7 11" id="KW-1133">Transmembrane helix</keyword>
<evidence type="ECO:0000256" key="8">
    <source>
        <dbReference type="ARBA" id="ARBA00023136"/>
    </source>
</evidence>
<evidence type="ECO:0000256" key="2">
    <source>
        <dbReference type="ARBA" id="ARBA00010694"/>
    </source>
</evidence>
<feature type="transmembrane region" description="Helical" evidence="11">
    <location>
        <begin position="375"/>
        <end position="393"/>
    </location>
</feature>
<evidence type="ECO:0000256" key="5">
    <source>
        <dbReference type="ARBA" id="ARBA00022692"/>
    </source>
</evidence>
<feature type="transmembrane region" description="Helical" evidence="11">
    <location>
        <begin position="203"/>
        <end position="223"/>
    </location>
</feature>
<feature type="transmembrane region" description="Helical" evidence="11">
    <location>
        <begin position="108"/>
        <end position="128"/>
    </location>
</feature>
<evidence type="ECO:0000256" key="9">
    <source>
        <dbReference type="ARBA" id="ARBA00041103"/>
    </source>
</evidence>
<organism evidence="12 13">
    <name type="scientific">Brettanomyces naardenensis</name>
    <name type="common">Yeast</name>
    <dbReference type="NCBI Taxonomy" id="13370"/>
    <lineage>
        <taxon>Eukaryota</taxon>
        <taxon>Fungi</taxon>
        <taxon>Dikarya</taxon>
        <taxon>Ascomycota</taxon>
        <taxon>Saccharomycotina</taxon>
        <taxon>Pichiomycetes</taxon>
        <taxon>Pichiales</taxon>
        <taxon>Pichiaceae</taxon>
        <taxon>Brettanomyces</taxon>
    </lineage>
</organism>
<evidence type="ECO:0000256" key="7">
    <source>
        <dbReference type="ARBA" id="ARBA00022989"/>
    </source>
</evidence>
<feature type="transmembrane region" description="Helical" evidence="11">
    <location>
        <begin position="67"/>
        <end position="87"/>
    </location>
</feature>
<dbReference type="PANTHER" id="PTHR10778">
    <property type="entry name" value="SOLUTE CARRIER FAMILY 35 MEMBER B"/>
    <property type="match status" value="1"/>
</dbReference>
<keyword evidence="5 11" id="KW-0812">Transmembrane</keyword>
<dbReference type="SUPFAM" id="SSF103481">
    <property type="entry name" value="Multidrug resistance efflux transporter EmrE"/>
    <property type="match status" value="1"/>
</dbReference>
<dbReference type="GO" id="GO:0005460">
    <property type="term" value="F:UDP-glucose transmembrane transporter activity"/>
    <property type="evidence" value="ECO:0007669"/>
    <property type="project" value="TreeGrafter"/>
</dbReference>
<reference evidence="12 13" key="1">
    <citation type="submission" date="2018-12" db="EMBL/GenBank/DDBJ databases">
        <authorList>
            <person name="Tiukova I."/>
            <person name="Dainat J."/>
        </authorList>
    </citation>
    <scope>NUCLEOTIDE SEQUENCE [LARGE SCALE GENOMIC DNA]</scope>
</reference>
<protein>
    <recommendedName>
        <fullName evidence="9">UDP-galactose transporter homolog 1</fullName>
    </recommendedName>
</protein>
<accession>A0A448YK74</accession>
<evidence type="ECO:0000313" key="13">
    <source>
        <dbReference type="Proteomes" id="UP000290900"/>
    </source>
</evidence>
<feature type="compositionally biased region" description="Acidic residues" evidence="10">
    <location>
        <begin position="40"/>
        <end position="49"/>
    </location>
</feature>